<dbReference type="RefSeq" id="WP_120696007.1">
    <property type="nucleotide sequence ID" value="NZ_RBDX01000002.1"/>
</dbReference>
<evidence type="ECO:0000313" key="3">
    <source>
        <dbReference type="Proteomes" id="UP000268652"/>
    </source>
</evidence>
<gene>
    <name evidence="2" type="ORF">D7318_07165</name>
    <name evidence="1" type="ORF">D7319_03315</name>
</gene>
<evidence type="ECO:0000313" key="2">
    <source>
        <dbReference type="EMBL" id="RKN25996.1"/>
    </source>
</evidence>
<evidence type="ECO:0000313" key="1">
    <source>
        <dbReference type="EMBL" id="RKN11953.1"/>
    </source>
</evidence>
<dbReference type="Proteomes" id="UP000268652">
    <property type="component" value="Unassembled WGS sequence"/>
</dbReference>
<dbReference type="Proteomes" id="UP000275024">
    <property type="component" value="Unassembled WGS sequence"/>
</dbReference>
<evidence type="ECO:0000313" key="4">
    <source>
        <dbReference type="Proteomes" id="UP000275024"/>
    </source>
</evidence>
<dbReference type="AlphaFoldDB" id="A0A3A9WI13"/>
<sequence>MDEDLYAPLFPNGSELDVDRSFDDYAHGPLRGCELSVDGEAFVEADAAGTGSFDRWELGDLSLDDAENVPGDHEALVWPGVAKAIAPCTVQGPSGEPSIREPRVIVEAEHPGDDAESVEALSRLIQPFLAGALEMTPCQGHGAG</sequence>
<proteinExistence type="predicted"/>
<dbReference type="OrthoDB" id="4327011at2"/>
<dbReference type="EMBL" id="RBDY01000003">
    <property type="protein sequence ID" value="RKN25996.1"/>
    <property type="molecule type" value="Genomic_DNA"/>
</dbReference>
<keyword evidence="3" id="KW-1185">Reference proteome</keyword>
<protein>
    <submittedName>
        <fullName evidence="1">Uncharacterized protein</fullName>
    </submittedName>
</protein>
<comment type="caution">
    <text evidence="1">The sequence shown here is derived from an EMBL/GenBank/DDBJ whole genome shotgun (WGS) entry which is preliminary data.</text>
</comment>
<dbReference type="EMBL" id="RBDX01000002">
    <property type="protein sequence ID" value="RKN11953.1"/>
    <property type="molecule type" value="Genomic_DNA"/>
</dbReference>
<name>A0A3A9WI13_9ACTN</name>
<accession>A0A3A9WI13</accession>
<organism evidence="1 4">
    <name type="scientific">Streptomyces radicis</name>
    <dbReference type="NCBI Taxonomy" id="1750517"/>
    <lineage>
        <taxon>Bacteria</taxon>
        <taxon>Bacillati</taxon>
        <taxon>Actinomycetota</taxon>
        <taxon>Actinomycetes</taxon>
        <taxon>Kitasatosporales</taxon>
        <taxon>Streptomycetaceae</taxon>
        <taxon>Streptomyces</taxon>
    </lineage>
</organism>
<reference evidence="3 4" key="1">
    <citation type="submission" date="2018-09" db="EMBL/GenBank/DDBJ databases">
        <title>Streptomyces sp. nov. DS1-2, an endophytic actinomycete isolated from roots of Dendrobium scabrilingue.</title>
        <authorList>
            <person name="Kuncharoen N."/>
            <person name="Kudo T."/>
            <person name="Ohkuma M."/>
            <person name="Yuki M."/>
            <person name="Tanasupawat S."/>
        </authorList>
    </citation>
    <scope>NUCLEOTIDE SEQUENCE [LARGE SCALE GENOMIC DNA]</scope>
    <source>
        <strain evidence="1 4">AZ1-7</strain>
        <strain evidence="2 3">DS1-2</strain>
    </source>
</reference>